<protein>
    <submittedName>
        <fullName evidence="2">Uncharacterized protein</fullName>
    </submittedName>
</protein>
<proteinExistence type="predicted"/>
<dbReference type="EMBL" id="OU895879">
    <property type="protein sequence ID" value="CAG9807607.1"/>
    <property type="molecule type" value="Genomic_DNA"/>
</dbReference>
<gene>
    <name evidence="2" type="ORF">CHIRRI_LOCUS10453</name>
</gene>
<accession>A0A9N9S0H8</accession>
<evidence type="ECO:0000256" key="1">
    <source>
        <dbReference type="SAM" id="Phobius"/>
    </source>
</evidence>
<keyword evidence="1" id="KW-0472">Membrane</keyword>
<evidence type="ECO:0000313" key="3">
    <source>
        <dbReference type="Proteomes" id="UP001153620"/>
    </source>
</evidence>
<keyword evidence="1" id="KW-1133">Transmembrane helix</keyword>
<reference evidence="2" key="2">
    <citation type="submission" date="2022-10" db="EMBL/GenBank/DDBJ databases">
        <authorList>
            <consortium name="ENA_rothamsted_submissions"/>
            <consortium name="culmorum"/>
            <person name="King R."/>
        </authorList>
    </citation>
    <scope>NUCLEOTIDE SEQUENCE</scope>
</reference>
<keyword evidence="1" id="KW-0812">Transmembrane</keyword>
<dbReference type="Proteomes" id="UP001153620">
    <property type="component" value="Chromosome 3"/>
</dbReference>
<keyword evidence="3" id="KW-1185">Reference proteome</keyword>
<name>A0A9N9S0H8_9DIPT</name>
<evidence type="ECO:0000313" key="2">
    <source>
        <dbReference type="EMBL" id="CAG9807607.1"/>
    </source>
</evidence>
<sequence>MPTNSVYQPTTVTFENSNSLIAQTRSSSRLKIIFHKTWMKILLLIGGLLFLAVGLVIFCLGTIDYEDSMTNDGGDMSSEFPREKEFDITLIILGVFFASLGFVLLGIYIKLIEHWRRNCIMICPCSDRRKHRLVRQLQGHNGTQNIMALNPSTDPLVSHTQYEVSVSDVPRFEDEEERKKLMHDKDCSIMAEESQLLADSDPRIILKPSTQE</sequence>
<feature type="transmembrane region" description="Helical" evidence="1">
    <location>
        <begin position="41"/>
        <end position="63"/>
    </location>
</feature>
<dbReference type="AlphaFoldDB" id="A0A9N9S0H8"/>
<organism evidence="2 3">
    <name type="scientific">Chironomus riparius</name>
    <dbReference type="NCBI Taxonomy" id="315576"/>
    <lineage>
        <taxon>Eukaryota</taxon>
        <taxon>Metazoa</taxon>
        <taxon>Ecdysozoa</taxon>
        <taxon>Arthropoda</taxon>
        <taxon>Hexapoda</taxon>
        <taxon>Insecta</taxon>
        <taxon>Pterygota</taxon>
        <taxon>Neoptera</taxon>
        <taxon>Endopterygota</taxon>
        <taxon>Diptera</taxon>
        <taxon>Nematocera</taxon>
        <taxon>Chironomoidea</taxon>
        <taxon>Chironomidae</taxon>
        <taxon>Chironominae</taxon>
        <taxon>Chironomus</taxon>
    </lineage>
</organism>
<dbReference type="OrthoDB" id="7665462at2759"/>
<reference evidence="2" key="1">
    <citation type="submission" date="2022-01" db="EMBL/GenBank/DDBJ databases">
        <authorList>
            <person name="King R."/>
        </authorList>
    </citation>
    <scope>NUCLEOTIDE SEQUENCE</scope>
</reference>
<feature type="transmembrane region" description="Helical" evidence="1">
    <location>
        <begin position="88"/>
        <end position="109"/>
    </location>
</feature>